<dbReference type="OrthoDB" id="204058at2759"/>
<dbReference type="PANTHER" id="PTHR42774:SF3">
    <property type="entry name" value="KETOHEXOKINASE"/>
    <property type="match status" value="1"/>
</dbReference>
<evidence type="ECO:0000313" key="5">
    <source>
        <dbReference type="Proteomes" id="UP000235965"/>
    </source>
</evidence>
<name>A0A2J7RM01_9NEOP</name>
<dbReference type="InterPro" id="IPR002173">
    <property type="entry name" value="Carboh/pur_kinase_PfkB_CS"/>
</dbReference>
<evidence type="ECO:0000256" key="2">
    <source>
        <dbReference type="ARBA" id="ARBA00022777"/>
    </source>
</evidence>
<organism evidence="4 5">
    <name type="scientific">Cryptotermes secundus</name>
    <dbReference type="NCBI Taxonomy" id="105785"/>
    <lineage>
        <taxon>Eukaryota</taxon>
        <taxon>Metazoa</taxon>
        <taxon>Ecdysozoa</taxon>
        <taxon>Arthropoda</taxon>
        <taxon>Hexapoda</taxon>
        <taxon>Insecta</taxon>
        <taxon>Pterygota</taxon>
        <taxon>Neoptera</taxon>
        <taxon>Polyneoptera</taxon>
        <taxon>Dictyoptera</taxon>
        <taxon>Blattodea</taxon>
        <taxon>Blattoidea</taxon>
        <taxon>Termitoidae</taxon>
        <taxon>Kalotermitidae</taxon>
        <taxon>Cryptotermitinae</taxon>
        <taxon>Cryptotermes</taxon>
    </lineage>
</organism>
<dbReference type="EMBL" id="NEVH01002584">
    <property type="protein sequence ID" value="PNF41858.1"/>
    <property type="molecule type" value="Genomic_DNA"/>
</dbReference>
<keyword evidence="2 4" id="KW-0418">Kinase</keyword>
<dbReference type="InterPro" id="IPR029056">
    <property type="entry name" value="Ribokinase-like"/>
</dbReference>
<dbReference type="GO" id="GO:0006000">
    <property type="term" value="P:fructose metabolic process"/>
    <property type="evidence" value="ECO:0007669"/>
    <property type="project" value="InterPro"/>
</dbReference>
<feature type="domain" description="Carbohydrate kinase PfkB" evidence="3">
    <location>
        <begin position="29"/>
        <end position="323"/>
    </location>
</feature>
<accession>A0A2J7RM01</accession>
<dbReference type="SUPFAM" id="SSF53613">
    <property type="entry name" value="Ribokinase-like"/>
    <property type="match status" value="1"/>
</dbReference>
<proteinExistence type="predicted"/>
<keyword evidence="5" id="KW-1185">Reference proteome</keyword>
<dbReference type="PANTHER" id="PTHR42774">
    <property type="entry name" value="PHOSPHOTRANSFERASE SYSTEM TRANSPORT PROTEIN"/>
    <property type="match status" value="1"/>
</dbReference>
<dbReference type="EMBL" id="NEVH01002584">
    <property type="protein sequence ID" value="PNF41861.1"/>
    <property type="molecule type" value="Genomic_DNA"/>
</dbReference>
<sequence>MMSSIHDVCGSVLSHIPGVGSSASPEHGKVLCVGLACLDSIHVVKTFPVEDTDVRCVSVRLQRGGNASNNCTVLSQLGAPCEFLGTLSKKQYLSVVVDDFKAYNICINNCIYYEACDAPMSVVIISQTTGSRTIIHSNKNLPELTLDDFKKLDMSQYSWIHFEGRNVEEVVSMIELVEFWNENHISEHDRGHGLGHKALPISIEIEKPRAEMQDLIPWADVLFIGKDFAEFCGCTNMSETLKKIAQDAKPNATIISAWGEQGAMARGHDGTVVQSPAFCPHKVLDTLGAGDTFCGAAIFGLSRGKSLQDSIILGCQIAGIKVGMDGFAGLDKACNHIMYGSGEL</sequence>
<reference evidence="4 5" key="1">
    <citation type="submission" date="2017-12" db="EMBL/GenBank/DDBJ databases">
        <title>Hemimetabolous genomes reveal molecular basis of termite eusociality.</title>
        <authorList>
            <person name="Harrison M.C."/>
            <person name="Jongepier E."/>
            <person name="Robertson H.M."/>
            <person name="Arning N."/>
            <person name="Bitard-Feildel T."/>
            <person name="Chao H."/>
            <person name="Childers C.P."/>
            <person name="Dinh H."/>
            <person name="Doddapaneni H."/>
            <person name="Dugan S."/>
            <person name="Gowin J."/>
            <person name="Greiner C."/>
            <person name="Han Y."/>
            <person name="Hu H."/>
            <person name="Hughes D.S.T."/>
            <person name="Huylmans A.-K."/>
            <person name="Kemena C."/>
            <person name="Kremer L.P.M."/>
            <person name="Lee S.L."/>
            <person name="Lopez-Ezquerra A."/>
            <person name="Mallet L."/>
            <person name="Monroy-Kuhn J.M."/>
            <person name="Moser A."/>
            <person name="Murali S.C."/>
            <person name="Muzny D.M."/>
            <person name="Otani S."/>
            <person name="Piulachs M.-D."/>
            <person name="Poelchau M."/>
            <person name="Qu J."/>
            <person name="Schaub F."/>
            <person name="Wada-Katsumata A."/>
            <person name="Worley K.C."/>
            <person name="Xie Q."/>
            <person name="Ylla G."/>
            <person name="Poulsen M."/>
            <person name="Gibbs R.A."/>
            <person name="Schal C."/>
            <person name="Richards S."/>
            <person name="Belles X."/>
            <person name="Korb J."/>
            <person name="Bornberg-Bauer E."/>
        </authorList>
    </citation>
    <scope>NUCLEOTIDE SEQUENCE [LARGE SCALE GENOMIC DNA]</scope>
    <source>
        <tissue evidence="4">Whole body</tissue>
    </source>
</reference>
<keyword evidence="1" id="KW-0808">Transferase</keyword>
<dbReference type="AlphaFoldDB" id="A0A2J7RM01"/>
<evidence type="ECO:0000256" key="1">
    <source>
        <dbReference type="ARBA" id="ARBA00022679"/>
    </source>
</evidence>
<dbReference type="EMBL" id="NEVH01002584">
    <property type="protein sequence ID" value="PNF41856.1"/>
    <property type="molecule type" value="Genomic_DNA"/>
</dbReference>
<dbReference type="PROSITE" id="PS00584">
    <property type="entry name" value="PFKB_KINASES_2"/>
    <property type="match status" value="1"/>
</dbReference>
<gene>
    <name evidence="4" type="ORF">B7P43_G15798</name>
</gene>
<evidence type="ECO:0000313" key="4">
    <source>
        <dbReference type="EMBL" id="PNF41858.1"/>
    </source>
</evidence>
<dbReference type="STRING" id="105785.A0A2J7RM01"/>
<dbReference type="Pfam" id="PF00294">
    <property type="entry name" value="PfkB"/>
    <property type="match status" value="1"/>
</dbReference>
<dbReference type="InterPro" id="IPR052562">
    <property type="entry name" value="Ketohexokinase-related"/>
</dbReference>
<dbReference type="FunCoup" id="A0A2J7RM01">
    <property type="interactions" value="53"/>
</dbReference>
<comment type="caution">
    <text evidence="4">The sequence shown here is derived from an EMBL/GenBank/DDBJ whole genome shotgun (WGS) entry which is preliminary data.</text>
</comment>
<evidence type="ECO:0000259" key="3">
    <source>
        <dbReference type="Pfam" id="PF00294"/>
    </source>
</evidence>
<dbReference type="Proteomes" id="UP000235965">
    <property type="component" value="Unassembled WGS sequence"/>
</dbReference>
<dbReference type="EMBL" id="NEVH01002584">
    <property type="protein sequence ID" value="PNF41859.1"/>
    <property type="molecule type" value="Genomic_DNA"/>
</dbReference>
<dbReference type="Gene3D" id="3.40.1190.20">
    <property type="match status" value="1"/>
</dbReference>
<dbReference type="InterPro" id="IPR011611">
    <property type="entry name" value="PfkB_dom"/>
</dbReference>
<dbReference type="GO" id="GO:0004454">
    <property type="term" value="F:ketohexokinase activity"/>
    <property type="evidence" value="ECO:0007669"/>
    <property type="project" value="InterPro"/>
</dbReference>
<dbReference type="CDD" id="cd01939">
    <property type="entry name" value="Ketohexokinase"/>
    <property type="match status" value="1"/>
</dbReference>
<protein>
    <submittedName>
        <fullName evidence="4">Ketohexokinase</fullName>
    </submittedName>
</protein>
<dbReference type="InterPro" id="IPR034093">
    <property type="entry name" value="KHK"/>
</dbReference>
<dbReference type="InParanoid" id="A0A2J7RM01"/>